<feature type="region of interest" description="Disordered" evidence="2">
    <location>
        <begin position="162"/>
        <end position="197"/>
    </location>
</feature>
<dbReference type="Proteomes" id="UP001183643">
    <property type="component" value="Unassembled WGS sequence"/>
</dbReference>
<sequence length="576" mass="57511">MSRRLMLMLAVIAGALLGAPVPASAEPAGTGKYYVVGEPVGGQREYLFAIALKTLGDGNRYPEIVELNRGRPQPDGGALVDPTDVRPGWILVLPADAAGPSVRTGPLPSVSTAADPPVNAVAGPEPAHDGGRGNPTLFGVGTGLVVAGALALTMLAVRAGRRPAPAGAPGVTRRRSAGGETTATLPSGGTVTQRTFSGPTFAEPVAERTVAGPIGEASSAATASPAEAVDSRVAAAESRAAEAERRAAEAEIRAAAIEGRLRAGERREPPVAQAGEPAAPQRTHAADADAASLAPVPLDVPADGPIRLGTGGLVAGLPPADRRAADPDASNAPGPESASGPGLASGPGPASSHETAPDTEPAPGQGAAFGPGPAPGPKPASGPDVPAAPVGDKPPLPAPADRAPEVRETLDAGTGPVRVRLLGATRAPAAPAYAWLADGETPPPAAVPLVLGRRGGWRLHVDLARTPDVVTIVGPEDDRRRQAAAFARTLHESGVDVAVVGDTLGAEPPAGVRRIDEFPPLPPRGAAPSAPHVVICERMPAHARRMAVATGGRAVPVLVGDVPAARWSIQLGGGAA</sequence>
<feature type="signal peptide" evidence="3">
    <location>
        <begin position="1"/>
        <end position="25"/>
    </location>
</feature>
<dbReference type="RefSeq" id="WP_310363650.1">
    <property type="nucleotide sequence ID" value="NZ_JAVDYB010000001.1"/>
</dbReference>
<keyword evidence="5" id="KW-1185">Reference proteome</keyword>
<feature type="compositionally biased region" description="Basic and acidic residues" evidence="2">
    <location>
        <begin position="260"/>
        <end position="269"/>
    </location>
</feature>
<feature type="region of interest" description="Disordered" evidence="2">
    <location>
        <begin position="311"/>
        <end position="402"/>
    </location>
</feature>
<feature type="compositionally biased region" description="Low complexity" evidence="2">
    <location>
        <begin position="361"/>
        <end position="371"/>
    </location>
</feature>
<keyword evidence="3" id="KW-0732">Signal</keyword>
<feature type="compositionally biased region" description="Low complexity" evidence="2">
    <location>
        <begin position="277"/>
        <end position="289"/>
    </location>
</feature>
<comment type="caution">
    <text evidence="4">The sequence shown here is derived from an EMBL/GenBank/DDBJ whole genome shotgun (WGS) entry which is preliminary data.</text>
</comment>
<keyword evidence="1" id="KW-0175">Coiled coil</keyword>
<dbReference type="EMBL" id="JAVDYB010000001">
    <property type="protein sequence ID" value="MDR7274232.1"/>
    <property type="molecule type" value="Genomic_DNA"/>
</dbReference>
<feature type="compositionally biased region" description="Low complexity" evidence="2">
    <location>
        <begin position="162"/>
        <end position="171"/>
    </location>
</feature>
<dbReference type="AlphaFoldDB" id="A0AAE3YKK2"/>
<name>A0AAE3YKK2_9ACTN</name>
<feature type="compositionally biased region" description="Polar residues" evidence="2">
    <location>
        <begin position="179"/>
        <end position="197"/>
    </location>
</feature>
<evidence type="ECO:0000313" key="5">
    <source>
        <dbReference type="Proteomes" id="UP001183643"/>
    </source>
</evidence>
<feature type="coiled-coil region" evidence="1">
    <location>
        <begin position="226"/>
        <end position="260"/>
    </location>
</feature>
<accession>A0AAE3YKK2</accession>
<feature type="chain" id="PRO_5042202595" evidence="3">
    <location>
        <begin position="26"/>
        <end position="576"/>
    </location>
</feature>
<organism evidence="4 5">
    <name type="scientific">Catenuloplanes atrovinosus</name>
    <dbReference type="NCBI Taxonomy" id="137266"/>
    <lineage>
        <taxon>Bacteria</taxon>
        <taxon>Bacillati</taxon>
        <taxon>Actinomycetota</taxon>
        <taxon>Actinomycetes</taxon>
        <taxon>Micromonosporales</taxon>
        <taxon>Micromonosporaceae</taxon>
        <taxon>Catenuloplanes</taxon>
    </lineage>
</organism>
<evidence type="ECO:0000313" key="4">
    <source>
        <dbReference type="EMBL" id="MDR7274232.1"/>
    </source>
</evidence>
<feature type="compositionally biased region" description="Low complexity" evidence="2">
    <location>
        <begin position="327"/>
        <end position="352"/>
    </location>
</feature>
<protein>
    <submittedName>
        <fullName evidence="4">Uncharacterized protein</fullName>
    </submittedName>
</protein>
<gene>
    <name evidence="4" type="ORF">J2S41_001010</name>
</gene>
<evidence type="ECO:0000256" key="2">
    <source>
        <dbReference type="SAM" id="MobiDB-lite"/>
    </source>
</evidence>
<feature type="region of interest" description="Disordered" evidence="2">
    <location>
        <begin position="260"/>
        <end position="289"/>
    </location>
</feature>
<evidence type="ECO:0000256" key="1">
    <source>
        <dbReference type="SAM" id="Coils"/>
    </source>
</evidence>
<reference evidence="4" key="1">
    <citation type="submission" date="2023-07" db="EMBL/GenBank/DDBJ databases">
        <title>Sequencing the genomes of 1000 actinobacteria strains.</title>
        <authorList>
            <person name="Klenk H.-P."/>
        </authorList>
    </citation>
    <scope>NUCLEOTIDE SEQUENCE</scope>
    <source>
        <strain evidence="4">DSM 44707</strain>
    </source>
</reference>
<evidence type="ECO:0000256" key="3">
    <source>
        <dbReference type="SAM" id="SignalP"/>
    </source>
</evidence>
<proteinExistence type="predicted"/>